<name>A0A8F6YAI7_9RHOB</name>
<evidence type="ECO:0000313" key="1">
    <source>
        <dbReference type="EMBL" id="QXT39608.1"/>
    </source>
</evidence>
<sequence>MEKILVSSCLMGAPVRYDGRAKTLENQLLATWRAEGRLVTLCPEMAAGLPTPRPPVEIAPGADAETVLGGRAGVYDKDGLDWTGEFALGAQLAVDLVLEQQCRFALLTDGSPSCGSTFVYSGHFDGQRQPGEGLVAHRLRKMGVSVFAPDQLRELADAVEEAENTAS</sequence>
<keyword evidence="2" id="KW-1185">Reference proteome</keyword>
<dbReference type="Pfam" id="PF04463">
    <property type="entry name" value="2-thiour_desulf"/>
    <property type="match status" value="1"/>
</dbReference>
<evidence type="ECO:0000313" key="2">
    <source>
        <dbReference type="Proteomes" id="UP000825009"/>
    </source>
</evidence>
<dbReference type="KEGG" id="gce:KYE46_17080"/>
<dbReference type="Proteomes" id="UP000825009">
    <property type="component" value="Chromosome"/>
</dbReference>
<gene>
    <name evidence="1" type="ORF">KYE46_17080</name>
</gene>
<proteinExistence type="predicted"/>
<dbReference type="AlphaFoldDB" id="A0A8F6YAI7"/>
<dbReference type="RefSeq" id="WP_219002379.1">
    <property type="nucleotide sequence ID" value="NZ_CP079194.1"/>
</dbReference>
<dbReference type="EMBL" id="CP079194">
    <property type="protein sequence ID" value="QXT39608.1"/>
    <property type="molecule type" value="Genomic_DNA"/>
</dbReference>
<accession>A0A8F6YAI7</accession>
<dbReference type="PANTHER" id="PTHR30087:SF1">
    <property type="entry name" value="HYPOTHETICAL CYTOSOLIC PROTEIN"/>
    <property type="match status" value="1"/>
</dbReference>
<organism evidence="1 2">
    <name type="scientific">Gymnodinialimonas ceratoperidinii</name>
    <dbReference type="NCBI Taxonomy" id="2856823"/>
    <lineage>
        <taxon>Bacteria</taxon>
        <taxon>Pseudomonadati</taxon>
        <taxon>Pseudomonadota</taxon>
        <taxon>Alphaproteobacteria</taxon>
        <taxon>Rhodobacterales</taxon>
        <taxon>Paracoccaceae</taxon>
        <taxon>Gymnodinialimonas</taxon>
    </lineage>
</organism>
<protein>
    <submittedName>
        <fullName evidence="1">DUF523 domain-containing protein</fullName>
    </submittedName>
</protein>
<dbReference type="InterPro" id="IPR007553">
    <property type="entry name" value="2-thiour_desulf"/>
</dbReference>
<reference evidence="1 2" key="1">
    <citation type="submission" date="2021-07" db="EMBL/GenBank/DDBJ databases">
        <title>A novel Jannaschia species isolated from marine dinoflagellate Ceratoperidinium margalefii.</title>
        <authorList>
            <person name="Jiang Y."/>
            <person name="Li Z."/>
        </authorList>
    </citation>
    <scope>NUCLEOTIDE SEQUENCE [LARGE SCALE GENOMIC DNA]</scope>
    <source>
        <strain evidence="1 2">J12C1-MA-4</strain>
    </source>
</reference>
<dbReference type="PANTHER" id="PTHR30087">
    <property type="entry name" value="INNER MEMBRANE PROTEIN"/>
    <property type="match status" value="1"/>
</dbReference>